<dbReference type="RefSeq" id="WP_196281861.1">
    <property type="nucleotide sequence ID" value="NZ_JADQDQ010000003.1"/>
</dbReference>
<dbReference type="PANTHER" id="PTHR43280:SF29">
    <property type="entry name" value="ARAC-FAMILY TRANSCRIPTIONAL REGULATOR"/>
    <property type="match status" value="1"/>
</dbReference>
<dbReference type="SUPFAM" id="SSF46689">
    <property type="entry name" value="Homeodomain-like"/>
    <property type="match status" value="1"/>
</dbReference>
<dbReference type="InterPro" id="IPR018060">
    <property type="entry name" value="HTH_AraC"/>
</dbReference>
<dbReference type="Gene3D" id="1.10.10.60">
    <property type="entry name" value="Homeodomain-like"/>
    <property type="match status" value="2"/>
</dbReference>
<protein>
    <submittedName>
        <fullName evidence="5">Helix-turn-helix transcriptional regulator</fullName>
    </submittedName>
</protein>
<dbReference type="PROSITE" id="PS00041">
    <property type="entry name" value="HTH_ARAC_FAMILY_1"/>
    <property type="match status" value="1"/>
</dbReference>
<dbReference type="InterPro" id="IPR020449">
    <property type="entry name" value="Tscrpt_reg_AraC-type_HTH"/>
</dbReference>
<dbReference type="InterPro" id="IPR018062">
    <property type="entry name" value="HTH_AraC-typ_CS"/>
</dbReference>
<evidence type="ECO:0000313" key="6">
    <source>
        <dbReference type="Proteomes" id="UP000597617"/>
    </source>
</evidence>
<keyword evidence="1" id="KW-0805">Transcription regulation</keyword>
<organism evidence="5 6">
    <name type="scientific">Hymenobacter jeongseonensis</name>
    <dbReference type="NCBI Taxonomy" id="2791027"/>
    <lineage>
        <taxon>Bacteria</taxon>
        <taxon>Pseudomonadati</taxon>
        <taxon>Bacteroidota</taxon>
        <taxon>Cytophagia</taxon>
        <taxon>Cytophagales</taxon>
        <taxon>Hymenobacteraceae</taxon>
        <taxon>Hymenobacter</taxon>
    </lineage>
</organism>
<evidence type="ECO:0000313" key="5">
    <source>
        <dbReference type="EMBL" id="MBF9237491.1"/>
    </source>
</evidence>
<dbReference type="SMART" id="SM00342">
    <property type="entry name" value="HTH_ARAC"/>
    <property type="match status" value="1"/>
</dbReference>
<sequence>MYRDPDLTLDRLAHHVGLSPNVVSQTINAGLQQSFHDVVNGYRLAEVKQRLLTADARRLTVLALALEAGFNSMTTFNRVFKEKTGLTPKEYQNKYHLTRWDDSAPHAS</sequence>
<name>A0ABS0IGK9_9BACT</name>
<evidence type="ECO:0000259" key="4">
    <source>
        <dbReference type="PROSITE" id="PS01124"/>
    </source>
</evidence>
<evidence type="ECO:0000256" key="1">
    <source>
        <dbReference type="ARBA" id="ARBA00023015"/>
    </source>
</evidence>
<accession>A0ABS0IGK9</accession>
<dbReference type="PANTHER" id="PTHR43280">
    <property type="entry name" value="ARAC-FAMILY TRANSCRIPTIONAL REGULATOR"/>
    <property type="match status" value="1"/>
</dbReference>
<reference evidence="5 6" key="1">
    <citation type="submission" date="2020-11" db="EMBL/GenBank/DDBJ databases">
        <authorList>
            <person name="Kim M.K."/>
        </authorList>
    </citation>
    <scope>NUCLEOTIDE SEQUENCE [LARGE SCALE GENOMIC DNA]</scope>
    <source>
        <strain evidence="5 6">BT683</strain>
    </source>
</reference>
<keyword evidence="6" id="KW-1185">Reference proteome</keyword>
<feature type="domain" description="HTH araC/xylS-type" evidence="4">
    <location>
        <begin position="1"/>
        <end position="94"/>
    </location>
</feature>
<dbReference type="PROSITE" id="PS01124">
    <property type="entry name" value="HTH_ARAC_FAMILY_2"/>
    <property type="match status" value="1"/>
</dbReference>
<evidence type="ECO:0000256" key="2">
    <source>
        <dbReference type="ARBA" id="ARBA00023125"/>
    </source>
</evidence>
<dbReference type="Proteomes" id="UP000597617">
    <property type="component" value="Unassembled WGS sequence"/>
</dbReference>
<dbReference type="PRINTS" id="PR00032">
    <property type="entry name" value="HTHARAC"/>
</dbReference>
<proteinExistence type="predicted"/>
<evidence type="ECO:0000256" key="3">
    <source>
        <dbReference type="ARBA" id="ARBA00023163"/>
    </source>
</evidence>
<keyword evidence="2" id="KW-0238">DNA-binding</keyword>
<dbReference type="EMBL" id="JADQDQ010000003">
    <property type="protein sequence ID" value="MBF9237491.1"/>
    <property type="molecule type" value="Genomic_DNA"/>
</dbReference>
<keyword evidence="3" id="KW-0804">Transcription</keyword>
<comment type="caution">
    <text evidence="5">The sequence shown here is derived from an EMBL/GenBank/DDBJ whole genome shotgun (WGS) entry which is preliminary data.</text>
</comment>
<dbReference type="Pfam" id="PF12833">
    <property type="entry name" value="HTH_18"/>
    <property type="match status" value="1"/>
</dbReference>
<dbReference type="InterPro" id="IPR009057">
    <property type="entry name" value="Homeodomain-like_sf"/>
</dbReference>
<gene>
    <name evidence="5" type="ORF">I2I05_08775</name>
</gene>